<evidence type="ECO:0000256" key="3">
    <source>
        <dbReference type="ARBA" id="ARBA00022840"/>
    </source>
</evidence>
<dbReference type="AlphaFoldDB" id="A0A1J0A6H3"/>
<reference evidence="5 6" key="1">
    <citation type="submission" date="2016-09" db="EMBL/GenBank/DDBJ databases">
        <title>Vagococcus teuberi sp. nov., isolated from the Malian artisanal sour milk fene.</title>
        <authorList>
            <person name="Wullschleger S."/>
            <person name="Seifert C."/>
            <person name="Baumgartner S."/>
            <person name="Lacroix C."/>
            <person name="Bonfoh B."/>
            <person name="Stevens M.J."/>
            <person name="Meile L."/>
        </authorList>
    </citation>
    <scope>NUCLEOTIDE SEQUENCE [LARGE SCALE GENOMIC DNA]</scope>
    <source>
        <strain evidence="5 6">DSM 21459</strain>
    </source>
</reference>
<dbReference type="GO" id="GO:0016887">
    <property type="term" value="F:ATP hydrolysis activity"/>
    <property type="evidence" value="ECO:0007669"/>
    <property type="project" value="InterPro"/>
</dbReference>
<dbReference type="CDD" id="cd03230">
    <property type="entry name" value="ABC_DR_subfamily_A"/>
    <property type="match status" value="1"/>
</dbReference>
<dbReference type="GO" id="GO:0005524">
    <property type="term" value="F:ATP binding"/>
    <property type="evidence" value="ECO:0007669"/>
    <property type="project" value="UniProtKB-KW"/>
</dbReference>
<dbReference type="EMBL" id="CP017267">
    <property type="protein sequence ID" value="APB31534.1"/>
    <property type="molecule type" value="Genomic_DNA"/>
</dbReference>
<dbReference type="OrthoDB" id="9804819at2"/>
<dbReference type="InterPro" id="IPR051782">
    <property type="entry name" value="ABC_Transporter_VariousFunc"/>
</dbReference>
<dbReference type="InterPro" id="IPR003593">
    <property type="entry name" value="AAA+_ATPase"/>
</dbReference>
<dbReference type="SMART" id="SM00382">
    <property type="entry name" value="AAA"/>
    <property type="match status" value="1"/>
</dbReference>
<keyword evidence="1" id="KW-0813">Transport</keyword>
<dbReference type="Gene3D" id="3.40.50.300">
    <property type="entry name" value="P-loop containing nucleotide triphosphate hydrolases"/>
    <property type="match status" value="1"/>
</dbReference>
<evidence type="ECO:0000313" key="6">
    <source>
        <dbReference type="Proteomes" id="UP000191200"/>
    </source>
</evidence>
<dbReference type="PANTHER" id="PTHR42939">
    <property type="entry name" value="ABC TRANSPORTER ATP-BINDING PROTEIN ALBC-RELATED"/>
    <property type="match status" value="1"/>
</dbReference>
<name>A0A1J0A6H3_9ENTE</name>
<organism evidence="5 6">
    <name type="scientific">Vagococcus teuberi</name>
    <dbReference type="NCBI Taxonomy" id="519472"/>
    <lineage>
        <taxon>Bacteria</taxon>
        <taxon>Bacillati</taxon>
        <taxon>Bacillota</taxon>
        <taxon>Bacilli</taxon>
        <taxon>Lactobacillales</taxon>
        <taxon>Enterococcaceae</taxon>
        <taxon>Vagococcus</taxon>
    </lineage>
</organism>
<proteinExistence type="predicted"/>
<accession>A0A1J0A6H3</accession>
<dbReference type="Pfam" id="PF00005">
    <property type="entry name" value="ABC_tran"/>
    <property type="match status" value="1"/>
</dbReference>
<dbReference type="PROSITE" id="PS50893">
    <property type="entry name" value="ABC_TRANSPORTER_2"/>
    <property type="match status" value="1"/>
</dbReference>
<evidence type="ECO:0000313" key="5">
    <source>
        <dbReference type="EMBL" id="APB31534.1"/>
    </source>
</evidence>
<evidence type="ECO:0000256" key="2">
    <source>
        <dbReference type="ARBA" id="ARBA00022741"/>
    </source>
</evidence>
<keyword evidence="3 5" id="KW-0067">ATP-binding</keyword>
<dbReference type="InterPro" id="IPR003439">
    <property type="entry name" value="ABC_transporter-like_ATP-bd"/>
</dbReference>
<dbReference type="PANTHER" id="PTHR42939:SF1">
    <property type="entry name" value="ABC TRANSPORTER ATP-BINDING PROTEIN ALBC-RELATED"/>
    <property type="match status" value="1"/>
</dbReference>
<evidence type="ECO:0000256" key="1">
    <source>
        <dbReference type="ARBA" id="ARBA00022448"/>
    </source>
</evidence>
<feature type="domain" description="ABC transporter" evidence="4">
    <location>
        <begin position="3"/>
        <end position="229"/>
    </location>
</feature>
<evidence type="ECO:0000259" key="4">
    <source>
        <dbReference type="PROSITE" id="PS50893"/>
    </source>
</evidence>
<dbReference type="STRING" id="519472.BHY08_06655"/>
<keyword evidence="6" id="KW-1185">Reference proteome</keyword>
<dbReference type="SUPFAM" id="SSF52540">
    <property type="entry name" value="P-loop containing nucleoside triphosphate hydrolases"/>
    <property type="match status" value="1"/>
</dbReference>
<dbReference type="RefSeq" id="WP_071457126.1">
    <property type="nucleotide sequence ID" value="NZ_CP017267.1"/>
</dbReference>
<dbReference type="KEGG" id="vte:BHY08_06655"/>
<dbReference type="InterPro" id="IPR027417">
    <property type="entry name" value="P-loop_NTPase"/>
</dbReference>
<protein>
    <submittedName>
        <fullName evidence="5">Multidrug ABC transporter ATP-binding protein</fullName>
    </submittedName>
</protein>
<sequence length="292" mass="33281">MDIKITKLEKKYGSLQVLSIDDLIFERGKSYGVIGPNGAGKTTLFKCMTNIITDYQGDVKINNVSVRDDNSILFNLGIVLDGASVYKERTGWFNIEYFSGLRGEFDVNKAEALARELNISEFLGRKVKTYSYGTIKKLILLIALLHDPKILILDEPFRGLDAETVDWFKFYLKKMTSEGMTLIISSHVKSDIETLCEEVVILKNGEKVQQLSLAEMEDKKIRDIDTSNQEAFLVILEDMNYYSKVLSNGCVRLDIEDVRWSEVKERLNEQDIEILEMKKVTLLDNHLNGGNN</sequence>
<keyword evidence="2" id="KW-0547">Nucleotide-binding</keyword>
<gene>
    <name evidence="5" type="ORF">BHY08_06655</name>
</gene>
<dbReference type="Proteomes" id="UP000191200">
    <property type="component" value="Chromosome"/>
</dbReference>